<dbReference type="InterPro" id="IPR021427">
    <property type="entry name" value="DUF3077"/>
</dbReference>
<sequence>MNKGNTAMRLQSCTTVGVGSFGEGEGGKGAPRLFRVEPGHRADFVLEQSAMLMGCVYTLTQQAAIEQDGTLVWAAHFLSGMAKALTEDVAHSLFVGEG</sequence>
<dbReference type="EMBL" id="JAMDGY010000087">
    <property type="protein sequence ID" value="MDD0993386.1"/>
    <property type="molecule type" value="Genomic_DNA"/>
</dbReference>
<keyword evidence="2" id="KW-1185">Reference proteome</keyword>
<organism evidence="1 2">
    <name type="scientific">Pseudomonas fontis</name>
    <dbReference type="NCBI Taxonomy" id="2942633"/>
    <lineage>
        <taxon>Bacteria</taxon>
        <taxon>Pseudomonadati</taxon>
        <taxon>Pseudomonadota</taxon>
        <taxon>Gammaproteobacteria</taxon>
        <taxon>Pseudomonadales</taxon>
        <taxon>Pseudomonadaceae</taxon>
        <taxon>Pseudomonas</taxon>
    </lineage>
</organism>
<proteinExistence type="predicted"/>
<dbReference type="Pfam" id="PF11275">
    <property type="entry name" value="DUF3077"/>
    <property type="match status" value="1"/>
</dbReference>
<reference evidence="1 2" key="1">
    <citation type="submission" date="2022-05" db="EMBL/GenBank/DDBJ databases">
        <title>Novel Pseudomonas spp. Isolated from a Rainbow Trout Aquaculture Facility.</title>
        <authorList>
            <person name="Testerman T."/>
            <person name="Graf J."/>
        </authorList>
    </citation>
    <scope>NUCLEOTIDE SEQUENCE [LARGE SCALE GENOMIC DNA]</scope>
    <source>
        <strain evidence="1 2">ID681</strain>
    </source>
</reference>
<evidence type="ECO:0000313" key="2">
    <source>
        <dbReference type="Proteomes" id="UP001148203"/>
    </source>
</evidence>
<gene>
    <name evidence="1" type="ORF">M5G11_22940</name>
</gene>
<name>A0ABT5NYX0_9PSED</name>
<comment type="caution">
    <text evidence="1">The sequence shown here is derived from an EMBL/GenBank/DDBJ whole genome shotgun (WGS) entry which is preliminary data.</text>
</comment>
<dbReference type="Proteomes" id="UP001148203">
    <property type="component" value="Unassembled WGS sequence"/>
</dbReference>
<protein>
    <submittedName>
        <fullName evidence="1">DUF3077 domain-containing protein</fullName>
    </submittedName>
</protein>
<accession>A0ABT5NYX0</accession>
<dbReference type="RefSeq" id="WP_273913755.1">
    <property type="nucleotide sequence ID" value="NZ_JAMDGX010000102.1"/>
</dbReference>
<evidence type="ECO:0000313" key="1">
    <source>
        <dbReference type="EMBL" id="MDD0993386.1"/>
    </source>
</evidence>